<evidence type="ECO:0000313" key="6">
    <source>
        <dbReference type="Proteomes" id="UP000053676"/>
    </source>
</evidence>
<keyword evidence="6" id="KW-1185">Reference proteome</keyword>
<dbReference type="SUPFAM" id="SSF55486">
    <property type="entry name" value="Metalloproteases ('zincins'), catalytic domain"/>
    <property type="match status" value="1"/>
</dbReference>
<dbReference type="Proteomes" id="UP000053676">
    <property type="component" value="Unassembled WGS sequence"/>
</dbReference>
<dbReference type="GO" id="GO:0004222">
    <property type="term" value="F:metalloendopeptidase activity"/>
    <property type="evidence" value="ECO:0007669"/>
    <property type="project" value="UniProtKB-UniRule"/>
</dbReference>
<dbReference type="PROSITE" id="PS51864">
    <property type="entry name" value="ASTACIN"/>
    <property type="match status" value="1"/>
</dbReference>
<evidence type="ECO:0000259" key="4">
    <source>
        <dbReference type="PROSITE" id="PS51864"/>
    </source>
</evidence>
<dbReference type="InterPro" id="IPR006026">
    <property type="entry name" value="Peptidase_Metallo"/>
</dbReference>
<feature type="domain" description="Peptidase M12A" evidence="4">
    <location>
        <begin position="1"/>
        <end position="113"/>
    </location>
</feature>
<keyword evidence="3" id="KW-0479">Metal-binding</keyword>
<dbReference type="OrthoDB" id="291007at2759"/>
<accession>W2SI41</accession>
<keyword evidence="1" id="KW-1015">Disulfide bond</keyword>
<proteinExistence type="predicted"/>
<dbReference type="InterPro" id="IPR001506">
    <property type="entry name" value="Peptidase_M12A"/>
</dbReference>
<sequence>MHSDAYSKKISSSINKKLRDAFKRAAEAWQRDTCVNITEDDNESGDRVVVAGAPFCASYLGKRGEKHMIFLSGFCETFRSAAHELGHTLGLFQQESREDRDNYVKIVSKNLEV</sequence>
<dbReference type="GO" id="GO:0006508">
    <property type="term" value="P:proteolysis"/>
    <property type="evidence" value="ECO:0007669"/>
    <property type="project" value="UniProtKB-KW"/>
</dbReference>
<feature type="active site" evidence="2">
    <location>
        <position position="84"/>
    </location>
</feature>
<dbReference type="KEGG" id="nai:NECAME_15756"/>
<evidence type="ECO:0000256" key="1">
    <source>
        <dbReference type="ARBA" id="ARBA00023157"/>
    </source>
</evidence>
<dbReference type="Pfam" id="PF01400">
    <property type="entry name" value="Astacin"/>
    <property type="match status" value="1"/>
</dbReference>
<evidence type="ECO:0000313" key="5">
    <source>
        <dbReference type="EMBL" id="ETN68551.1"/>
    </source>
</evidence>
<dbReference type="Gene3D" id="3.40.390.10">
    <property type="entry name" value="Collagenase (Catalytic Domain)"/>
    <property type="match status" value="1"/>
</dbReference>
<dbReference type="PRINTS" id="PR00480">
    <property type="entry name" value="ASTACIN"/>
</dbReference>
<dbReference type="PANTHER" id="PTHR10127:SF850">
    <property type="entry name" value="METALLOENDOPEPTIDASE"/>
    <property type="match status" value="1"/>
</dbReference>
<dbReference type="InterPro" id="IPR024079">
    <property type="entry name" value="MetalloPept_cat_dom_sf"/>
</dbReference>
<dbReference type="GO" id="GO:0008270">
    <property type="term" value="F:zinc ion binding"/>
    <property type="evidence" value="ECO:0007669"/>
    <property type="project" value="InterPro"/>
</dbReference>
<evidence type="ECO:0000256" key="3">
    <source>
        <dbReference type="RuleBase" id="RU361183"/>
    </source>
</evidence>
<keyword evidence="3" id="KW-0862">Zinc</keyword>
<keyword evidence="3" id="KW-0378">Hydrolase</keyword>
<dbReference type="SMART" id="SM00235">
    <property type="entry name" value="ZnMc"/>
    <property type="match status" value="1"/>
</dbReference>
<protein>
    <recommendedName>
        <fullName evidence="3">Metalloendopeptidase</fullName>
        <ecNumber evidence="3">3.4.24.-</ecNumber>
    </recommendedName>
</protein>
<gene>
    <name evidence="5" type="ORF">NECAME_15756</name>
</gene>
<dbReference type="OMA" id="HDRDNNI"/>
<name>W2SI41_NECAM</name>
<dbReference type="STRING" id="51031.W2SI41"/>
<comment type="cofactor">
    <cofactor evidence="3">
        <name>Zn(2+)</name>
        <dbReference type="ChEBI" id="CHEBI:29105"/>
    </cofactor>
    <text evidence="3">Binds 1 zinc ion per subunit.</text>
</comment>
<reference evidence="6" key="1">
    <citation type="journal article" date="2014" name="Nat. Genet.">
        <title>Genome of the human hookworm Necator americanus.</title>
        <authorList>
            <person name="Tang Y.T."/>
            <person name="Gao X."/>
            <person name="Rosa B.A."/>
            <person name="Abubucker S."/>
            <person name="Hallsworth-Pepin K."/>
            <person name="Martin J."/>
            <person name="Tyagi R."/>
            <person name="Heizer E."/>
            <person name="Zhang X."/>
            <person name="Bhonagiri-Palsikar V."/>
            <person name="Minx P."/>
            <person name="Warren W.C."/>
            <person name="Wang Q."/>
            <person name="Zhan B."/>
            <person name="Hotez P.J."/>
            <person name="Sternberg P.W."/>
            <person name="Dougall A."/>
            <person name="Gaze S.T."/>
            <person name="Mulvenna J."/>
            <person name="Sotillo J."/>
            <person name="Ranganathan S."/>
            <person name="Rabelo E.M."/>
            <person name="Wilson R.K."/>
            <person name="Felgner P.L."/>
            <person name="Bethony J."/>
            <person name="Hawdon J.M."/>
            <person name="Gasser R.B."/>
            <person name="Loukas A."/>
            <person name="Mitreva M."/>
        </authorList>
    </citation>
    <scope>NUCLEOTIDE SEQUENCE [LARGE SCALE GENOMIC DNA]</scope>
</reference>
<organism evidence="5 6">
    <name type="scientific">Necator americanus</name>
    <name type="common">Human hookworm</name>
    <dbReference type="NCBI Taxonomy" id="51031"/>
    <lineage>
        <taxon>Eukaryota</taxon>
        <taxon>Metazoa</taxon>
        <taxon>Ecdysozoa</taxon>
        <taxon>Nematoda</taxon>
        <taxon>Chromadorea</taxon>
        <taxon>Rhabditida</taxon>
        <taxon>Rhabditina</taxon>
        <taxon>Rhabditomorpha</taxon>
        <taxon>Strongyloidea</taxon>
        <taxon>Ancylostomatidae</taxon>
        <taxon>Bunostominae</taxon>
        <taxon>Necator</taxon>
    </lineage>
</organism>
<comment type="caution">
    <text evidence="2">Lacks conserved residue(s) required for the propagation of feature annotation.</text>
</comment>
<dbReference type="PANTHER" id="PTHR10127">
    <property type="entry name" value="DISCOIDIN, CUB, EGF, LAMININ , AND ZINC METALLOPROTEASE DOMAIN CONTAINING"/>
    <property type="match status" value="1"/>
</dbReference>
<keyword evidence="3" id="KW-0645">Protease</keyword>
<dbReference type="AlphaFoldDB" id="W2SI41"/>
<evidence type="ECO:0000256" key="2">
    <source>
        <dbReference type="PROSITE-ProRule" id="PRU01211"/>
    </source>
</evidence>
<keyword evidence="3" id="KW-0482">Metalloprotease</keyword>
<dbReference type="EC" id="3.4.24.-" evidence="3"/>
<dbReference type="EMBL" id="KI669244">
    <property type="protein sequence ID" value="ETN68551.1"/>
    <property type="molecule type" value="Genomic_DNA"/>
</dbReference>